<evidence type="ECO:0000259" key="1">
    <source>
        <dbReference type="Pfam" id="PF20150"/>
    </source>
</evidence>
<reference evidence="2 3" key="1">
    <citation type="submission" date="2024-01" db="EMBL/GenBank/DDBJ databases">
        <authorList>
            <person name="Allen C."/>
            <person name="Tagirdzhanova G."/>
        </authorList>
    </citation>
    <scope>NUCLEOTIDE SEQUENCE [LARGE SCALE GENOMIC DNA]</scope>
</reference>
<dbReference type="EMBL" id="CAWUHD010000008">
    <property type="protein sequence ID" value="CAK7211945.1"/>
    <property type="molecule type" value="Genomic_DNA"/>
</dbReference>
<protein>
    <recommendedName>
        <fullName evidence="1">2EXR domain-containing protein</fullName>
    </recommendedName>
</protein>
<name>A0ABP0AXC4_9PEZI</name>
<dbReference type="Proteomes" id="UP001642482">
    <property type="component" value="Unassembled WGS sequence"/>
</dbReference>
<accession>A0ABP0AXC4</accession>
<comment type="caution">
    <text evidence="2">The sequence shown here is derived from an EMBL/GenBank/DDBJ whole genome shotgun (WGS) entry which is preliminary data.</text>
</comment>
<keyword evidence="3" id="KW-1185">Reference proteome</keyword>
<proteinExistence type="predicted"/>
<sequence>MADAEFRQFLELPYEIRAAIWELCLPHRVQEVESPRFNIRWPYHSCTLFDAHMANRRPPAISRVCQESRKIAQQAGQPHHMFNQVLWNRFPYAPDQPRWGGSNSQHMPVDSTRYRPIYDLLPGVGMRHEDNALWVLPGRSVLHLNYTADYSFEDFLDWAEQEPVGFLQWYARQLRAPIMSISADLVLPFCENYLRLGPACDMHNVRALRRFSSYAVVVLHVPLHLTSPTAARQSGLFGLLGDAPLQLVDPRTDWDYIEQLKTLWRAHSHSNDRDAFRAFEVVLASQEGFAARCQNWLADLKKVWVNYFHTAIDDDGLLKGEEDTPGFSERPDKDSVWMGSNDWDEQNRDVDWDEGHIAPTRYLVDLETRSLNLENMWVQAQLAQMPVFVPHILFRYCDTKCYLPKEERPGRPI</sequence>
<dbReference type="PANTHER" id="PTHR35910">
    <property type="entry name" value="2EXR DOMAIN-CONTAINING PROTEIN"/>
    <property type="match status" value="1"/>
</dbReference>
<dbReference type="InterPro" id="IPR045518">
    <property type="entry name" value="2EXR"/>
</dbReference>
<dbReference type="PANTHER" id="PTHR35910:SF6">
    <property type="entry name" value="2EXR DOMAIN-CONTAINING PROTEIN"/>
    <property type="match status" value="1"/>
</dbReference>
<organism evidence="2 3">
    <name type="scientific">Sporothrix eucalyptigena</name>
    <dbReference type="NCBI Taxonomy" id="1812306"/>
    <lineage>
        <taxon>Eukaryota</taxon>
        <taxon>Fungi</taxon>
        <taxon>Dikarya</taxon>
        <taxon>Ascomycota</taxon>
        <taxon>Pezizomycotina</taxon>
        <taxon>Sordariomycetes</taxon>
        <taxon>Sordariomycetidae</taxon>
        <taxon>Ophiostomatales</taxon>
        <taxon>Ophiostomataceae</taxon>
        <taxon>Sporothrix</taxon>
    </lineage>
</organism>
<feature type="domain" description="2EXR" evidence="1">
    <location>
        <begin position="6"/>
        <end position="77"/>
    </location>
</feature>
<dbReference type="Pfam" id="PF20150">
    <property type="entry name" value="2EXR"/>
    <property type="match status" value="1"/>
</dbReference>
<evidence type="ECO:0000313" key="2">
    <source>
        <dbReference type="EMBL" id="CAK7211945.1"/>
    </source>
</evidence>
<evidence type="ECO:0000313" key="3">
    <source>
        <dbReference type="Proteomes" id="UP001642482"/>
    </source>
</evidence>
<gene>
    <name evidence="2" type="ORF">SEUCBS140593_001337</name>
</gene>